<feature type="region of interest" description="Disordered" evidence="1">
    <location>
        <begin position="15"/>
        <end position="55"/>
    </location>
</feature>
<dbReference type="EMBL" id="HE575321">
    <property type="protein sequence ID" value="CCC91875.1"/>
    <property type="molecule type" value="Genomic_DNA"/>
</dbReference>
<evidence type="ECO:0000313" key="2">
    <source>
        <dbReference type="EMBL" id="CCC91875.1"/>
    </source>
</evidence>
<organism evidence="2">
    <name type="scientific">Trypanosoma congolense (strain IL3000)</name>
    <dbReference type="NCBI Taxonomy" id="1068625"/>
    <lineage>
        <taxon>Eukaryota</taxon>
        <taxon>Discoba</taxon>
        <taxon>Euglenozoa</taxon>
        <taxon>Kinetoplastea</taxon>
        <taxon>Metakinetoplastina</taxon>
        <taxon>Trypanosomatida</taxon>
        <taxon>Trypanosomatidae</taxon>
        <taxon>Trypanosoma</taxon>
        <taxon>Nannomonas</taxon>
    </lineage>
</organism>
<evidence type="ECO:0000256" key="1">
    <source>
        <dbReference type="SAM" id="MobiDB-lite"/>
    </source>
</evidence>
<dbReference type="AlphaFoldDB" id="G0UR64"/>
<name>G0UR64_TRYCI</name>
<dbReference type="VEuPathDB" id="TriTrypDB:TcIL3000_8_840"/>
<reference evidence="2" key="1">
    <citation type="journal article" date="2012" name="Proc. Natl. Acad. Sci. U.S.A.">
        <title>Antigenic diversity is generated by distinct evolutionary mechanisms in African trypanosome species.</title>
        <authorList>
            <person name="Jackson A.P."/>
            <person name="Berry A."/>
            <person name="Aslett M."/>
            <person name="Allison H.C."/>
            <person name="Burton P."/>
            <person name="Vavrova-Anderson J."/>
            <person name="Brown R."/>
            <person name="Browne H."/>
            <person name="Corton N."/>
            <person name="Hauser H."/>
            <person name="Gamble J."/>
            <person name="Gilderthorp R."/>
            <person name="Marcello L."/>
            <person name="McQuillan J."/>
            <person name="Otto T.D."/>
            <person name="Quail M.A."/>
            <person name="Sanders M.J."/>
            <person name="van Tonder A."/>
            <person name="Ginger M.L."/>
            <person name="Field M.C."/>
            <person name="Barry J.D."/>
            <person name="Hertz-Fowler C."/>
            <person name="Berriman M."/>
        </authorList>
    </citation>
    <scope>NUCLEOTIDE SEQUENCE</scope>
    <source>
        <strain evidence="2">IL3000</strain>
    </source>
</reference>
<gene>
    <name evidence="2" type="ORF">TCIL3000_8_840</name>
</gene>
<protein>
    <submittedName>
        <fullName evidence="2">Uncharacterized protein TCIL3000_8_840</fullName>
    </submittedName>
</protein>
<accession>G0UR64</accession>
<sequence length="181" mass="19049">MARPVVAQLSLSSLRSAVAQSTRGGGGKDSHKDKSKRLASSTESEPHVEKEPMQYPVGRSTLQLTGAHFFLSGDTTGGDDEGFLVLLKAHVGGHLDAAPRVFTLAAVPLGGRSIDRSNGGNRATSTFAKLDLRLQMEKISFSLAVLPARRSSGHPSRGKTSTPADCGLRVTVMGVISPLML</sequence>
<proteinExistence type="predicted"/>